<dbReference type="GeneID" id="113729011"/>
<keyword evidence="2" id="KW-1185">Reference proteome</keyword>
<dbReference type="PANTHER" id="PTHR47723:SF19">
    <property type="entry name" value="POLYNUCLEOTIDYL TRANSFERASE, RIBONUCLEASE H-LIKE SUPERFAMILY PROTEIN"/>
    <property type="match status" value="1"/>
</dbReference>
<dbReference type="Proteomes" id="UP001652660">
    <property type="component" value="Chromosome 2e"/>
</dbReference>
<dbReference type="InterPro" id="IPR002156">
    <property type="entry name" value="RNaseH_domain"/>
</dbReference>
<reference evidence="3" key="2">
    <citation type="submission" date="2025-08" db="UniProtKB">
        <authorList>
            <consortium name="RefSeq"/>
        </authorList>
    </citation>
    <scope>IDENTIFICATION</scope>
    <source>
        <tissue evidence="3">Leaves</tissue>
    </source>
</reference>
<protein>
    <recommendedName>
        <fullName evidence="1">RNase H type-1 domain-containing protein</fullName>
    </recommendedName>
</protein>
<dbReference type="InterPro" id="IPR053151">
    <property type="entry name" value="RNase_H-like"/>
</dbReference>
<reference evidence="2" key="1">
    <citation type="journal article" date="2025" name="Foods">
        <title>Unveiling the Microbial Signatures of Arabica Coffee Cherries: Insights into Ripeness Specific Diversity, Functional Traits, and Implications for Quality and Safety.</title>
        <authorList>
            <consortium name="RefSeq"/>
            <person name="Tenea G.N."/>
            <person name="Cifuentes V."/>
            <person name="Reyes P."/>
            <person name="Cevallos-Vallejos M."/>
        </authorList>
    </citation>
    <scope>NUCLEOTIDE SEQUENCE [LARGE SCALE GENOMIC DNA]</scope>
</reference>
<dbReference type="PROSITE" id="PS50879">
    <property type="entry name" value="RNASE_H_1"/>
    <property type="match status" value="1"/>
</dbReference>
<evidence type="ECO:0000259" key="1">
    <source>
        <dbReference type="PROSITE" id="PS50879"/>
    </source>
</evidence>
<dbReference type="RefSeq" id="XP_027109142.2">
    <property type="nucleotide sequence ID" value="XM_027253341.2"/>
</dbReference>
<dbReference type="Pfam" id="PF13456">
    <property type="entry name" value="RVT_3"/>
    <property type="match status" value="1"/>
</dbReference>
<dbReference type="Pfam" id="PF13966">
    <property type="entry name" value="zf-RVT"/>
    <property type="match status" value="1"/>
</dbReference>
<dbReference type="InterPro" id="IPR012337">
    <property type="entry name" value="RNaseH-like_sf"/>
</dbReference>
<evidence type="ECO:0000313" key="2">
    <source>
        <dbReference type="Proteomes" id="UP001652660"/>
    </source>
</evidence>
<dbReference type="GO" id="GO:0004523">
    <property type="term" value="F:RNA-DNA hybrid ribonuclease activity"/>
    <property type="evidence" value="ECO:0007669"/>
    <property type="project" value="InterPro"/>
</dbReference>
<dbReference type="SUPFAM" id="SSF53098">
    <property type="entry name" value="Ribonuclease H-like"/>
    <property type="match status" value="1"/>
</dbReference>
<gene>
    <name evidence="3" type="primary">LOC113729011</name>
</gene>
<accession>A0A6P6W4R1</accession>
<dbReference type="GO" id="GO:0003676">
    <property type="term" value="F:nucleic acid binding"/>
    <property type="evidence" value="ECO:0007669"/>
    <property type="project" value="InterPro"/>
</dbReference>
<dbReference type="InterPro" id="IPR044730">
    <property type="entry name" value="RNase_H-like_dom_plant"/>
</dbReference>
<dbReference type="CDD" id="cd06222">
    <property type="entry name" value="RNase_H_like"/>
    <property type="match status" value="1"/>
</dbReference>
<dbReference type="InterPro" id="IPR036397">
    <property type="entry name" value="RNaseH_sf"/>
</dbReference>
<evidence type="ECO:0000313" key="3">
    <source>
        <dbReference type="RefSeq" id="XP_027109142.2"/>
    </source>
</evidence>
<dbReference type="PANTHER" id="PTHR47723">
    <property type="entry name" value="OS05G0353850 PROTEIN"/>
    <property type="match status" value="1"/>
</dbReference>
<sequence>MKFPFRDFIVDGKWDSVGLAQYFPRDITTMILQHPTPEGESPDEVVWVSTTSGSFLLSSAFHEVRQARNPSWIFSHIWLPQLPLKVSFFMLRLLMRRLPLDDILGKLGFQLPSNCFCCSMAAGDSIEHIFSTGQIAAEIWGVFGSPCGICLPEVSLRERLVAWWMSGRSEPQRRFVVSILPSFIYWHVWKARNKAIFKGVKLTSGEICHGILRDISAAVEIKFQHGIVAQTFEQFFYRLSQSPPICRVHLVKWQAAGRGTFTLNTDGCSKGNPGMSGGVGILRDSNGPVLVAFSVSLGINTSLRAEALALLMGIRLYFQQGFEQVRVQTDSLVLVGILQQRFQCPWHIRREVRQIWRLVTDPTQVSHCFREANKVADILANVGILHP</sequence>
<dbReference type="AlphaFoldDB" id="A0A6P6W4R1"/>
<dbReference type="OrthoDB" id="1306280at2759"/>
<dbReference type="InterPro" id="IPR026960">
    <property type="entry name" value="RVT-Znf"/>
</dbReference>
<organism evidence="2 3">
    <name type="scientific">Coffea arabica</name>
    <name type="common">Arabian coffee</name>
    <dbReference type="NCBI Taxonomy" id="13443"/>
    <lineage>
        <taxon>Eukaryota</taxon>
        <taxon>Viridiplantae</taxon>
        <taxon>Streptophyta</taxon>
        <taxon>Embryophyta</taxon>
        <taxon>Tracheophyta</taxon>
        <taxon>Spermatophyta</taxon>
        <taxon>Magnoliopsida</taxon>
        <taxon>eudicotyledons</taxon>
        <taxon>Gunneridae</taxon>
        <taxon>Pentapetalae</taxon>
        <taxon>asterids</taxon>
        <taxon>lamiids</taxon>
        <taxon>Gentianales</taxon>
        <taxon>Rubiaceae</taxon>
        <taxon>Ixoroideae</taxon>
        <taxon>Gardenieae complex</taxon>
        <taxon>Bertiereae - Coffeeae clade</taxon>
        <taxon>Coffeeae</taxon>
        <taxon>Coffea</taxon>
    </lineage>
</organism>
<proteinExistence type="predicted"/>
<name>A0A6P6W4R1_COFAR</name>
<dbReference type="Gene3D" id="3.30.420.10">
    <property type="entry name" value="Ribonuclease H-like superfamily/Ribonuclease H"/>
    <property type="match status" value="1"/>
</dbReference>
<feature type="domain" description="RNase H type-1" evidence="1">
    <location>
        <begin position="257"/>
        <end position="387"/>
    </location>
</feature>